<evidence type="ECO:0000256" key="1">
    <source>
        <dbReference type="HAMAP-Rule" id="MF_01845"/>
    </source>
</evidence>
<dbReference type="InterPro" id="IPR005130">
    <property type="entry name" value="Ser_deHydtase-like_asu"/>
</dbReference>
<reference evidence="4" key="1">
    <citation type="submission" date="2017-02" db="EMBL/GenBank/DDBJ databases">
        <authorList>
            <person name="Varghese N."/>
            <person name="Submissions S."/>
        </authorList>
    </citation>
    <scope>NUCLEOTIDE SEQUENCE [LARGE SCALE GENOMIC DNA]</scope>
    <source>
        <strain evidence="4">DSM 24967</strain>
    </source>
</reference>
<accession>A0A1T5BYL2</accession>
<sequence length="428" mass="45663">MDITIQKQIIELIKREVVPAIGCTEPMAVALAVAKASETLAKTPQKIEVFLSANVLKNAMGVGIPGTGMIGLPIAVALGALIGKSQYGLEVLRDITPQSLEEGKNMIEKRCIDISLKDNVDKLYIEVICRYEAEYSKVIIQKEHTQVVLVEKNGEKQFDKQESDTLDTNLQEDEVALTFSKVFDFATQTPVHDLEFILESAELNRRAAISSINGSYGHTVCKTVSGVNGKKYLGDSAFTHMLSMTAAACDARMDGAFIPVMSNSGSGNQGIAATLPVLSFADDIKCSQEQLIRALTLSHLMVIYIKQSLGRLSALCGCVVAATGASCGITYLMGGTKLQLSYAIKNMIGNITGMICDGAKPSCAMKVSSGVSTAMLSALMAIENKVVTSSEGIIDDDVDKSIANLTAIGSIGMEATDKLVLQIMTKKA</sequence>
<dbReference type="PANTHER" id="PTHR30501">
    <property type="entry name" value="UPF0597 PROTEIN YHAM"/>
    <property type="match status" value="1"/>
</dbReference>
<dbReference type="AlphaFoldDB" id="A0A1T5BYL2"/>
<feature type="domain" description="Serine dehydratase-like alpha subunit" evidence="2">
    <location>
        <begin position="87"/>
        <end position="421"/>
    </location>
</feature>
<dbReference type="HAMAP" id="MF_01845">
    <property type="entry name" value="UPF0597"/>
    <property type="match status" value="1"/>
</dbReference>
<evidence type="ECO:0000313" key="4">
    <source>
        <dbReference type="Proteomes" id="UP000190852"/>
    </source>
</evidence>
<dbReference type="PANTHER" id="PTHR30501:SF2">
    <property type="entry name" value="UPF0597 PROTEIN YHAM"/>
    <property type="match status" value="1"/>
</dbReference>
<dbReference type="GO" id="GO:0019450">
    <property type="term" value="P:L-cysteine catabolic process to pyruvate"/>
    <property type="evidence" value="ECO:0007669"/>
    <property type="project" value="TreeGrafter"/>
</dbReference>
<evidence type="ECO:0000313" key="3">
    <source>
        <dbReference type="EMBL" id="SKB52083.1"/>
    </source>
</evidence>
<dbReference type="PIRSF" id="PIRSF006054">
    <property type="entry name" value="UCP006054"/>
    <property type="match status" value="1"/>
</dbReference>
<protein>
    <recommendedName>
        <fullName evidence="1">UPF0597 protein SAMN05660349_01560</fullName>
    </recommendedName>
</protein>
<keyword evidence="4" id="KW-1185">Reference proteome</keyword>
<dbReference type="GO" id="GO:0080146">
    <property type="term" value="F:L-cysteine desulfhydrase activity"/>
    <property type="evidence" value="ECO:0007669"/>
    <property type="project" value="TreeGrafter"/>
</dbReference>
<comment type="similarity">
    <text evidence="1">Belongs to the UPF0597 family.</text>
</comment>
<proteinExistence type="inferred from homology"/>
<organism evidence="3 4">
    <name type="scientific">Parabacteroides chartae</name>
    <dbReference type="NCBI Taxonomy" id="1037355"/>
    <lineage>
        <taxon>Bacteria</taxon>
        <taxon>Pseudomonadati</taxon>
        <taxon>Bacteroidota</taxon>
        <taxon>Bacteroidia</taxon>
        <taxon>Bacteroidales</taxon>
        <taxon>Tannerellaceae</taxon>
        <taxon>Parabacteroides</taxon>
    </lineage>
</organism>
<evidence type="ECO:0000259" key="2">
    <source>
        <dbReference type="Pfam" id="PF03313"/>
    </source>
</evidence>
<dbReference type="InterPro" id="IPR021144">
    <property type="entry name" value="UPF0597"/>
</dbReference>
<dbReference type="Pfam" id="PF03313">
    <property type="entry name" value="SDH_alpha"/>
    <property type="match status" value="1"/>
</dbReference>
<gene>
    <name evidence="3" type="ORF">SAMN05660349_01560</name>
</gene>
<dbReference type="EMBL" id="FUYQ01000009">
    <property type="protein sequence ID" value="SKB52083.1"/>
    <property type="molecule type" value="Genomic_DNA"/>
</dbReference>
<dbReference type="RefSeq" id="WP_079683133.1">
    <property type="nucleotide sequence ID" value="NZ_FUYQ01000009.1"/>
</dbReference>
<name>A0A1T5BYL2_9BACT</name>
<dbReference type="Proteomes" id="UP000190852">
    <property type="component" value="Unassembled WGS sequence"/>
</dbReference>